<dbReference type="InterPro" id="IPR001647">
    <property type="entry name" value="HTH_TetR"/>
</dbReference>
<keyword evidence="3" id="KW-0804">Transcription</keyword>
<evidence type="ECO:0000256" key="1">
    <source>
        <dbReference type="ARBA" id="ARBA00023015"/>
    </source>
</evidence>
<evidence type="ECO:0000256" key="3">
    <source>
        <dbReference type="ARBA" id="ARBA00023163"/>
    </source>
</evidence>
<dbReference type="PANTHER" id="PTHR30055">
    <property type="entry name" value="HTH-TYPE TRANSCRIPTIONAL REGULATOR RUTR"/>
    <property type="match status" value="1"/>
</dbReference>
<proteinExistence type="predicted"/>
<evidence type="ECO:0000313" key="6">
    <source>
        <dbReference type="EMBL" id="MBV4458410.1"/>
    </source>
</evidence>
<feature type="DNA-binding region" description="H-T-H motif" evidence="4">
    <location>
        <begin position="30"/>
        <end position="49"/>
    </location>
</feature>
<feature type="domain" description="HTH tetR-type" evidence="5">
    <location>
        <begin position="7"/>
        <end position="67"/>
    </location>
</feature>
<evidence type="ECO:0000313" key="7">
    <source>
        <dbReference type="Proteomes" id="UP000765224"/>
    </source>
</evidence>
<sequence length="203" mass="22129">MARMGAELRRQDFIDATVKVIAKYGAANATTRRIAAQAESPLASLHYTFHTKDELFYAVYESLINTPQQALEQVPAGSTAAEAVGEMLRQAVDWFMTHPDLAIAQAELFTWSLRNNPAMATQIYADAGRATEQAIEKVVGAGLDKTASVTVSRLLINLLDGLLVAWSAHSDTERLKTETETACQAMKLLVATFEKVPEAARTS</sequence>
<keyword evidence="2 4" id="KW-0238">DNA-binding</keyword>
<organism evidence="6 7">
    <name type="scientific">Pseudomonas ekonensis</name>
    <dbReference type="NCBI Taxonomy" id="2842353"/>
    <lineage>
        <taxon>Bacteria</taxon>
        <taxon>Pseudomonadati</taxon>
        <taxon>Pseudomonadota</taxon>
        <taxon>Gammaproteobacteria</taxon>
        <taxon>Pseudomonadales</taxon>
        <taxon>Pseudomonadaceae</taxon>
        <taxon>Pseudomonas</taxon>
    </lineage>
</organism>
<dbReference type="InterPro" id="IPR050109">
    <property type="entry name" value="HTH-type_TetR-like_transc_reg"/>
</dbReference>
<evidence type="ECO:0000256" key="2">
    <source>
        <dbReference type="ARBA" id="ARBA00023125"/>
    </source>
</evidence>
<evidence type="ECO:0000256" key="4">
    <source>
        <dbReference type="PROSITE-ProRule" id="PRU00335"/>
    </source>
</evidence>
<accession>A0ABS6PD71</accession>
<keyword evidence="7" id="KW-1185">Reference proteome</keyword>
<dbReference type="EMBL" id="JAHSTS010000001">
    <property type="protein sequence ID" value="MBV4458410.1"/>
    <property type="molecule type" value="Genomic_DNA"/>
</dbReference>
<dbReference type="Pfam" id="PF00440">
    <property type="entry name" value="TetR_N"/>
    <property type="match status" value="1"/>
</dbReference>
<gene>
    <name evidence="6" type="ORF">KVG96_10645</name>
</gene>
<name>A0ABS6PD71_9PSED</name>
<dbReference type="PANTHER" id="PTHR30055:SF234">
    <property type="entry name" value="HTH-TYPE TRANSCRIPTIONAL REGULATOR BETI"/>
    <property type="match status" value="1"/>
</dbReference>
<dbReference type="Proteomes" id="UP000765224">
    <property type="component" value="Unassembled WGS sequence"/>
</dbReference>
<evidence type="ECO:0000259" key="5">
    <source>
        <dbReference type="PROSITE" id="PS50977"/>
    </source>
</evidence>
<dbReference type="PROSITE" id="PS50977">
    <property type="entry name" value="HTH_TETR_2"/>
    <property type="match status" value="1"/>
</dbReference>
<comment type="caution">
    <text evidence="6">The sequence shown here is derived from an EMBL/GenBank/DDBJ whole genome shotgun (WGS) entry which is preliminary data.</text>
</comment>
<dbReference type="RefSeq" id="WP_217892001.1">
    <property type="nucleotide sequence ID" value="NZ_JAHSTS010000001.1"/>
</dbReference>
<protein>
    <submittedName>
        <fullName evidence="6">TetR/AcrR family transcriptional regulator</fullName>
    </submittedName>
</protein>
<keyword evidence="1" id="KW-0805">Transcription regulation</keyword>
<reference evidence="6 7" key="1">
    <citation type="submission" date="2021-06" db="EMBL/GenBank/DDBJ databases">
        <title>Updating the genus Pseudomonas: Description of 43 new species and partition of the Pseudomonas putida group.</title>
        <authorList>
            <person name="Girard L."/>
            <person name="Lood C."/>
            <person name="Vandamme P."/>
            <person name="Rokni-Zadeh H."/>
            <person name="Van Noort V."/>
            <person name="Hofte M."/>
            <person name="Lavigne R."/>
            <person name="De Mot R."/>
        </authorList>
    </citation>
    <scope>NUCLEOTIDE SEQUENCE [LARGE SCALE GENOMIC DNA]</scope>
    <source>
        <strain evidence="6 7">COR58</strain>
    </source>
</reference>